<evidence type="ECO:0000313" key="1">
    <source>
        <dbReference type="EMBL" id="MDR6534418.1"/>
    </source>
</evidence>
<gene>
    <name evidence="1" type="ORF">J2739_000178</name>
</gene>
<name>A0ABU1N7S4_9BURK</name>
<comment type="caution">
    <text evidence="1">The sequence shown here is derived from an EMBL/GenBank/DDBJ whole genome shotgun (WGS) entry which is preliminary data.</text>
</comment>
<evidence type="ECO:0000313" key="2">
    <source>
        <dbReference type="Proteomes" id="UP001184230"/>
    </source>
</evidence>
<organism evidence="1 2">
    <name type="scientific">Variovorax soli</name>
    <dbReference type="NCBI Taxonomy" id="376815"/>
    <lineage>
        <taxon>Bacteria</taxon>
        <taxon>Pseudomonadati</taxon>
        <taxon>Pseudomonadota</taxon>
        <taxon>Betaproteobacteria</taxon>
        <taxon>Burkholderiales</taxon>
        <taxon>Comamonadaceae</taxon>
        <taxon>Variovorax</taxon>
    </lineage>
</organism>
<accession>A0ABU1N7S4</accession>
<dbReference type="EMBL" id="JAVDRF010000001">
    <property type="protein sequence ID" value="MDR6534418.1"/>
    <property type="molecule type" value="Genomic_DNA"/>
</dbReference>
<keyword evidence="2" id="KW-1185">Reference proteome</keyword>
<dbReference type="RefSeq" id="WP_309897813.1">
    <property type="nucleotide sequence ID" value="NZ_JAVDRF010000001.1"/>
</dbReference>
<sequence length="48" mass="5560">MPSQTLSIDDFVDLCEQLPIIDGHRKGVFTHTAYSQAFFRERIASWEC</sequence>
<proteinExistence type="predicted"/>
<dbReference type="Proteomes" id="UP001184230">
    <property type="component" value="Unassembled WGS sequence"/>
</dbReference>
<protein>
    <submittedName>
        <fullName evidence="1">Uncharacterized protein</fullName>
    </submittedName>
</protein>
<reference evidence="1 2" key="1">
    <citation type="submission" date="2023-07" db="EMBL/GenBank/DDBJ databases">
        <title>Sorghum-associated microbial communities from plants grown in Nebraska, USA.</title>
        <authorList>
            <person name="Schachtman D."/>
        </authorList>
    </citation>
    <scope>NUCLEOTIDE SEQUENCE [LARGE SCALE GENOMIC DNA]</scope>
    <source>
        <strain evidence="1 2">DS1781</strain>
    </source>
</reference>